<feature type="region of interest" description="Disordered" evidence="1">
    <location>
        <begin position="2390"/>
        <end position="2411"/>
    </location>
</feature>
<protein>
    <submittedName>
        <fullName evidence="2">Uncharacterized protein</fullName>
    </submittedName>
</protein>
<feature type="compositionally biased region" description="Basic residues" evidence="1">
    <location>
        <begin position="688"/>
        <end position="698"/>
    </location>
</feature>
<feature type="region of interest" description="Disordered" evidence="1">
    <location>
        <begin position="1536"/>
        <end position="1577"/>
    </location>
</feature>
<gene>
    <name evidence="2" type="ORF">AVEN_141183_1</name>
</gene>
<feature type="region of interest" description="Disordered" evidence="1">
    <location>
        <begin position="748"/>
        <end position="767"/>
    </location>
</feature>
<feature type="compositionally biased region" description="Basic and acidic residues" evidence="1">
    <location>
        <begin position="1544"/>
        <end position="1553"/>
    </location>
</feature>
<feature type="compositionally biased region" description="Polar residues" evidence="1">
    <location>
        <begin position="462"/>
        <end position="478"/>
    </location>
</feature>
<reference evidence="2 3" key="1">
    <citation type="journal article" date="2019" name="Sci. Rep.">
        <title>Orb-weaving spider Araneus ventricosus genome elucidates the spidroin gene catalogue.</title>
        <authorList>
            <person name="Kono N."/>
            <person name="Nakamura H."/>
            <person name="Ohtoshi R."/>
            <person name="Moran D.A.P."/>
            <person name="Shinohara A."/>
            <person name="Yoshida Y."/>
            <person name="Fujiwara M."/>
            <person name="Mori M."/>
            <person name="Tomita M."/>
            <person name="Arakawa K."/>
        </authorList>
    </citation>
    <scope>NUCLEOTIDE SEQUENCE [LARGE SCALE GENOMIC DNA]</scope>
</reference>
<dbReference type="Proteomes" id="UP000499080">
    <property type="component" value="Unassembled WGS sequence"/>
</dbReference>
<feature type="compositionally biased region" description="Polar residues" evidence="1">
    <location>
        <begin position="666"/>
        <end position="686"/>
    </location>
</feature>
<evidence type="ECO:0000313" key="3">
    <source>
        <dbReference type="Proteomes" id="UP000499080"/>
    </source>
</evidence>
<evidence type="ECO:0000313" key="2">
    <source>
        <dbReference type="EMBL" id="GBM31483.1"/>
    </source>
</evidence>
<evidence type="ECO:0000256" key="1">
    <source>
        <dbReference type="SAM" id="MobiDB-lite"/>
    </source>
</evidence>
<proteinExistence type="predicted"/>
<feature type="region of interest" description="Disordered" evidence="1">
    <location>
        <begin position="457"/>
        <end position="481"/>
    </location>
</feature>
<dbReference type="EMBL" id="BGPR01000685">
    <property type="protein sequence ID" value="GBM31483.1"/>
    <property type="molecule type" value="Genomic_DNA"/>
</dbReference>
<feature type="region of interest" description="Disordered" evidence="1">
    <location>
        <begin position="609"/>
        <end position="641"/>
    </location>
</feature>
<feature type="region of interest" description="Disordered" evidence="1">
    <location>
        <begin position="663"/>
        <end position="742"/>
    </location>
</feature>
<organism evidence="2 3">
    <name type="scientific">Araneus ventricosus</name>
    <name type="common">Orbweaver spider</name>
    <name type="synonym">Epeira ventricosa</name>
    <dbReference type="NCBI Taxonomy" id="182803"/>
    <lineage>
        <taxon>Eukaryota</taxon>
        <taxon>Metazoa</taxon>
        <taxon>Ecdysozoa</taxon>
        <taxon>Arthropoda</taxon>
        <taxon>Chelicerata</taxon>
        <taxon>Arachnida</taxon>
        <taxon>Araneae</taxon>
        <taxon>Araneomorphae</taxon>
        <taxon>Entelegynae</taxon>
        <taxon>Araneoidea</taxon>
        <taxon>Araneidae</taxon>
        <taxon>Araneus</taxon>
    </lineage>
</organism>
<comment type="caution">
    <text evidence="2">The sequence shown here is derived from an EMBL/GenBank/DDBJ whole genome shotgun (WGS) entry which is preliminary data.</text>
</comment>
<dbReference type="OrthoDB" id="6434157at2759"/>
<feature type="compositionally biased region" description="Polar residues" evidence="1">
    <location>
        <begin position="2396"/>
        <end position="2406"/>
    </location>
</feature>
<name>A0A4Y2EQI5_ARAVE</name>
<feature type="compositionally biased region" description="Low complexity" evidence="1">
    <location>
        <begin position="565"/>
        <end position="578"/>
    </location>
</feature>
<feature type="compositionally biased region" description="Polar residues" evidence="1">
    <location>
        <begin position="729"/>
        <end position="741"/>
    </location>
</feature>
<feature type="region of interest" description="Disordered" evidence="1">
    <location>
        <begin position="1253"/>
        <end position="1278"/>
    </location>
</feature>
<feature type="compositionally biased region" description="Basic and acidic residues" evidence="1">
    <location>
        <begin position="699"/>
        <end position="720"/>
    </location>
</feature>
<accession>A0A4Y2EQI5</accession>
<keyword evidence="3" id="KW-1185">Reference proteome</keyword>
<feature type="region of interest" description="Disordered" evidence="1">
    <location>
        <begin position="511"/>
        <end position="531"/>
    </location>
</feature>
<feature type="compositionally biased region" description="Basic residues" evidence="1">
    <location>
        <begin position="748"/>
        <end position="757"/>
    </location>
</feature>
<sequence length="2856" mass="323612">MLVNWRIGGCRGRGTLQKFYFVIYLENGGWRGQANFDDVSRGHKLSYEIKIVKISAVIGTGGHVVKNNIPGTEVNNLKLNESISNADPSFLVSHYEEKLSSSMKVLLMFNKELSHMKKKNEENEIENTRLKLRIQHLEKILSKHVAEFNKDDKIDVCKNVNISPTSSSEIPRNSGTLLEKVDNLCSNFMNQDRNGSTPEISLPSNSPAKNNYCYNSFILQNEISSNPSVNERKTFTKRKIIHSEKPLSNQQNPQKLESFHFHEIKTEPQSPCKFNPIEISENCTNNSTTELSESSITTIILKEEKELVLDEFLVNVRTQQKNLENDIIINKSPPFGNKENAWISNNDSLTYHDDTIPGEMDISTNCGDFEHQKESLSTEKNISYVKETLEAGYENIVDTVSCISSFQMQQTEAQYTSADKNSFSLTGDSTEAIIDESENTESETGWNSKKKQKRYKKKRISITAQTSKSQQRQISPQSDLLIKKPYKENSINSRNLCIRQSFSEGDISTEAVVSESELSENDASANPRRKRKRVIKRIASHKTLFNNEQINFSVERLLKSEIGESESGGSTETSATASNQSKYVKNSADKKRKRKLKMKSNLIDLANIKSVGSPKPSHIEESDSSIQIPPRKRMKTLDSETSDDIPFSIKERAFQSEIINEISPEQDISTGVNVNQDSDTKSNTNIVPKRKLRSHKKEGKNFNKDSDTESSRHIVSERKLRSQKKGGMNVNQDSNTESNRSIVPERKLRSHKKRGVNVHKGSDTEKNRSIVPDRKVRSHKEGGGNVNQDSNTESNGIIMPRRKLRSRIKGEVNINLDSNTEIDMSIVPKKKLRSHKKGDTSLCVSTCIGSRSKENSSSSEETCSPIRKSLRKKMQIIECDSSNAKANQTPKRIVQKRLNCHGKPSENGNGLIKKCSEILKRERHLNETLSKKGIISLERTKIPSPLSHENSIKDHTISEEETDAISQTTNHQKEQLSKNSLENKLEVINVSAEENKLFEDLIYSELKNTIIPAVGEKENLKEKSLSKFYKNANQKLAINENQLPKRNYLAEVEEHIALKPMQIPSLCNSQISETLSNEQEVSTKRTFMSKEKNLKQISTKCSTSLEEIKRLVSENSANENIREISEKHLHKLQEYGSLKPTSSAYTKEVSQQDRIYIEEANLKEIPPLKCFVLLKKITSPPGIVNREPMNDNHLGILPSEDAVSSLKEKIKFPVSSALATNQEAEHEIETEQHTTSTLKDAVNSTKENCEEDLIFDTDDSPDINSDNISPESIYDDSDCDPDWFMDDDSFQEPSEFSVKKNQKRILSLEDSGSDDVPLRERNIHKTAKKSGHLSSKESTKNLKVKFNVPKKKKLNRKVRNKKESSLENRINSAIKEDLTRKNETRNKYEKLFWGTDVDSDSSSELIVDEGNDKHLAENADLNNSAKTIATEGQACDLNMKDAFSIVSGGCVKGDEILKNQGSDYSLKITENSVVKSCKNNAKKKTKIESIDSDFDFDAELITDEINCETLVLPENLITNNHQKILLVEDRIFGSDSSLNNEENTTTKEWKNNDEDNSACNDKTVLKNNSSNDDTNSDFDPELIDEIICEELQLPEHLIINVLQKNKQVEDRIVRSNDGIKNTEQCKDLTVEEDDPICYNKTMYKKNKKHNDKSDSDISPELTICERNCEELQLPENLIENDHQKILPIEDKVFGSPCSLTNISTERSEKVAAKSPICHDKTVCKINKFYSDSNDSVINSELIGNGQNCEQLQLPENDHEEFMPIEDKISGSICSLENTITEKCEKVIIEEGNSTGNEKIVHKINKNCITNSNSDIDAESIGKEPNCGELNLPESDHQKNMSVTDRMLKFTKENEMLSSKANDAFCKTESDLLQIQLSCSNVKNIGNATSETCENISVISVSEKSPICHHKTVCKINTSYSDGDSDINSELIGNGQNCEELQLPEKDCEEFMPVEDKISGSICSLENTITEKCEKVIIEEGNSTGNEKIFHKIIKICSTNSNSDIDADSIRKEPNCKELNLPESDHQKNISVTDRMLKFTKENEMLSSKENDTFCKPESDLLQTQPSCNNVKNIGNVTSETCDNISVISEKEEFKVKTVGKEEENYSVSDINISDKMGLIIDEADNDELIQDCLECDLMNSLPVDAEVSNTEKENTSEEEALVSEIELKILEKQTSGSCVRSMEDIVSEKNNTFVEHKKEVSTHNDMTIKSMENYNLDIDNHSVYAAELVSEPVKAKNYENLNEKDSDTYDNSQVQICENENSQTEFLEDSLDYLNKSTEKLLQTNLQNDIIPNVSTKLNPNKSSSLSKINRDSDQMLKANENQFCTKAVFPISHSKCVPVKTLNISKIGTQTGIETKQPSYQTHTSQKSCTVSVNEKSVAAFEKSQHKGNLPISLPETSKTGITKTTGRRSENFHRHRDAQRYFKHKRLGKRKTCNEYLKYKNVKINLENPIKSILQGIDVKENFYTQLKPHTSLFVASVRFNHCVKSLVNYLMHPDKTPDMTYLIFLVIKYLHHTRQNPLENFSKNQENVFIPATENCIVTALFEIEKKSKPGFQELLETILNVMHQFILAKNKMHIYGLASLCRVLTEICKHKNDKLKPLHLCCDLLKEKHKFASILIISVAKVWKELFWISDNLLEEENALQISIAYGITKSVKSSAIVSMYCSLEVVSEYFDISRNMSDINKVIEILKNEILEKSTQNSLKNSWKLTLPFVIFASFETWGSTKKHLIDHYIIPNLQWFSHHVANEEAFDLFSNLYVDVLLLFPEHNPDELLMKFFHTSSACEGDSFIQDCTAVALIKHFILSKRNVPLFLTTWQEENQTKPKVKALKILFQRRLMSDTPTAFSKDEIIISSK</sequence>
<feature type="region of interest" description="Disordered" evidence="1">
    <location>
        <begin position="564"/>
        <end position="595"/>
    </location>
</feature>